<dbReference type="Proteomes" id="UP000765509">
    <property type="component" value="Unassembled WGS sequence"/>
</dbReference>
<evidence type="ECO:0008006" key="3">
    <source>
        <dbReference type="Google" id="ProtNLM"/>
    </source>
</evidence>
<sequence>MKDGGNVSLYISDFRSLVSRIGDCDERSYIHDYRRGLASSGLDQLASNPSIIAYLQDLMDINLDFEVRYHERKKEKSNFKKRRLKPQSHVLLILKILQAQVIRRRISGFRKGTNPILPS</sequence>
<proteinExistence type="predicted"/>
<name>A0A9Q3HA33_9BASI</name>
<protein>
    <recommendedName>
        <fullName evidence="3">Retrotransposon gag domain-containing protein</fullName>
    </recommendedName>
</protein>
<gene>
    <name evidence="1" type="ORF">O181_036646</name>
</gene>
<dbReference type="AlphaFoldDB" id="A0A9Q3HA33"/>
<evidence type="ECO:0000313" key="1">
    <source>
        <dbReference type="EMBL" id="MBW0496931.1"/>
    </source>
</evidence>
<dbReference type="OrthoDB" id="5552562at2759"/>
<evidence type="ECO:0000313" key="2">
    <source>
        <dbReference type="Proteomes" id="UP000765509"/>
    </source>
</evidence>
<keyword evidence="2" id="KW-1185">Reference proteome</keyword>
<comment type="caution">
    <text evidence="1">The sequence shown here is derived from an EMBL/GenBank/DDBJ whole genome shotgun (WGS) entry which is preliminary data.</text>
</comment>
<organism evidence="1 2">
    <name type="scientific">Austropuccinia psidii MF-1</name>
    <dbReference type="NCBI Taxonomy" id="1389203"/>
    <lineage>
        <taxon>Eukaryota</taxon>
        <taxon>Fungi</taxon>
        <taxon>Dikarya</taxon>
        <taxon>Basidiomycota</taxon>
        <taxon>Pucciniomycotina</taxon>
        <taxon>Pucciniomycetes</taxon>
        <taxon>Pucciniales</taxon>
        <taxon>Sphaerophragmiaceae</taxon>
        <taxon>Austropuccinia</taxon>
    </lineage>
</organism>
<accession>A0A9Q3HA33</accession>
<reference evidence="1" key="1">
    <citation type="submission" date="2021-03" db="EMBL/GenBank/DDBJ databases">
        <title>Draft genome sequence of rust myrtle Austropuccinia psidii MF-1, a brazilian biotype.</title>
        <authorList>
            <person name="Quecine M.C."/>
            <person name="Pachon D.M.R."/>
            <person name="Bonatelli M.L."/>
            <person name="Correr F.H."/>
            <person name="Franceschini L.M."/>
            <person name="Leite T.F."/>
            <person name="Margarido G.R.A."/>
            <person name="Almeida C.A."/>
            <person name="Ferrarezi J.A."/>
            <person name="Labate C.A."/>
        </authorList>
    </citation>
    <scope>NUCLEOTIDE SEQUENCE</scope>
    <source>
        <strain evidence="1">MF-1</strain>
    </source>
</reference>
<dbReference type="EMBL" id="AVOT02013903">
    <property type="protein sequence ID" value="MBW0496931.1"/>
    <property type="molecule type" value="Genomic_DNA"/>
</dbReference>